<comment type="caution">
    <text evidence="1">The sequence shown here is derived from an EMBL/GenBank/DDBJ whole genome shotgun (WGS) entry which is preliminary data.</text>
</comment>
<keyword evidence="2" id="KW-1185">Reference proteome</keyword>
<protein>
    <submittedName>
        <fullName evidence="1">Uncharacterized protein</fullName>
    </submittedName>
</protein>
<organism evidence="1 2">
    <name type="scientific">Clohesyomyces aquaticus</name>
    <dbReference type="NCBI Taxonomy" id="1231657"/>
    <lineage>
        <taxon>Eukaryota</taxon>
        <taxon>Fungi</taxon>
        <taxon>Dikarya</taxon>
        <taxon>Ascomycota</taxon>
        <taxon>Pezizomycotina</taxon>
        <taxon>Dothideomycetes</taxon>
        <taxon>Pleosporomycetidae</taxon>
        <taxon>Pleosporales</taxon>
        <taxon>Lindgomycetaceae</taxon>
        <taxon>Clohesyomyces</taxon>
    </lineage>
</organism>
<dbReference type="Proteomes" id="UP000193144">
    <property type="component" value="Unassembled WGS sequence"/>
</dbReference>
<evidence type="ECO:0000313" key="2">
    <source>
        <dbReference type="Proteomes" id="UP000193144"/>
    </source>
</evidence>
<dbReference type="EMBL" id="MCFA01000033">
    <property type="protein sequence ID" value="ORY14385.1"/>
    <property type="molecule type" value="Genomic_DNA"/>
</dbReference>
<sequence>MSFDYTKSSLLAYHTYTISRGACYIVDDVKFDLELGSDWQHRGRSEASYWDKVLHVLSELLVLNESSRKPTMVILIGKSGTDLAFRKILEEVLGSYYQNKTMPPIIDRDSEYVQAQGGRGIPAPTKVSPGALSALEATHYEAEYQPRFPVRESRALVGIIIETTNGIGASCEVVLRTGKKHMSGYDMEAARHASVEDRISLVIGHVELIILVA</sequence>
<evidence type="ECO:0000313" key="1">
    <source>
        <dbReference type="EMBL" id="ORY14385.1"/>
    </source>
</evidence>
<dbReference type="OrthoDB" id="3643156at2759"/>
<proteinExistence type="predicted"/>
<reference evidence="1 2" key="1">
    <citation type="submission" date="2016-07" db="EMBL/GenBank/DDBJ databases">
        <title>Pervasive Adenine N6-methylation of Active Genes in Fungi.</title>
        <authorList>
            <consortium name="DOE Joint Genome Institute"/>
            <person name="Mondo S.J."/>
            <person name="Dannebaum R.O."/>
            <person name="Kuo R.C."/>
            <person name="Labutti K."/>
            <person name="Haridas S."/>
            <person name="Kuo A."/>
            <person name="Salamov A."/>
            <person name="Ahrendt S.R."/>
            <person name="Lipzen A."/>
            <person name="Sullivan W."/>
            <person name="Andreopoulos W.B."/>
            <person name="Clum A."/>
            <person name="Lindquist E."/>
            <person name="Daum C."/>
            <person name="Ramamoorthy G.K."/>
            <person name="Gryganskyi A."/>
            <person name="Culley D."/>
            <person name="Magnuson J.K."/>
            <person name="James T.Y."/>
            <person name="O'Malley M.A."/>
            <person name="Stajich J.E."/>
            <person name="Spatafora J.W."/>
            <person name="Visel A."/>
            <person name="Grigoriev I.V."/>
        </authorList>
    </citation>
    <scope>NUCLEOTIDE SEQUENCE [LARGE SCALE GENOMIC DNA]</scope>
    <source>
        <strain evidence="1 2">CBS 115471</strain>
    </source>
</reference>
<dbReference type="AlphaFoldDB" id="A0A1Y1ZX91"/>
<name>A0A1Y1ZX91_9PLEO</name>
<accession>A0A1Y1ZX91</accession>
<gene>
    <name evidence="1" type="ORF">BCR34DRAFT_599164</name>
</gene>